<evidence type="ECO:0000256" key="4">
    <source>
        <dbReference type="ARBA" id="ARBA00022827"/>
    </source>
</evidence>
<dbReference type="OrthoDB" id="9781621at2"/>
<sequence length="404" mass="41594">MTDRARPTRGNPGGSQTVLVLGAGYAGIMTANGVRAALRPDEAASVRVVLVAPGAQFVERVRLHQLIAGSVGGVTRALDDLLHPEVEVVDGYATRIDPDAREVEVDRSTVLGYSVLVYAVGSGARPAAVDPHARVVACAEDSALARQDLAGLAPGRAVVVVGAGMTGVETASEVAQARPDLQVTLVSAGVLLPGSPARARGRVERTIRELGVALRTSATVVAVGRDAVTLADGTVVPAHLCLWAGPLTTPELAASSGLPVDGRGRLLVDGALRTLGHPDIVGAGDAVSLPDVVGGHLRPSCASALALGRRAQDTVLALVRHEPVVARPVGYLVQCLSLGRAGGYVQLVKPDDTPLPLALHGRPAALVKEQITRMAVAAVERERRRPGSYVVPPGPRPQRARAGA</sequence>
<dbReference type="InterPro" id="IPR051169">
    <property type="entry name" value="NADH-Q_oxidoreductase"/>
</dbReference>
<evidence type="ECO:0000256" key="2">
    <source>
        <dbReference type="ARBA" id="ARBA00005272"/>
    </source>
</evidence>
<dbReference type="InterPro" id="IPR023753">
    <property type="entry name" value="FAD/NAD-binding_dom"/>
</dbReference>
<proteinExistence type="inferred from homology"/>
<name>A0A1I2HDF0_9MICO</name>
<dbReference type="PANTHER" id="PTHR42913:SF3">
    <property type="entry name" value="64 KDA MITOCHONDRIAL NADH DEHYDROGENASE (EUROFUNG)"/>
    <property type="match status" value="1"/>
</dbReference>
<dbReference type="AlphaFoldDB" id="A0A1I2HDF0"/>
<dbReference type="SUPFAM" id="SSF51905">
    <property type="entry name" value="FAD/NAD(P)-binding domain"/>
    <property type="match status" value="1"/>
</dbReference>
<keyword evidence="9" id="KW-1185">Reference proteome</keyword>
<gene>
    <name evidence="8" type="ORF">SAMN04488035_2287</name>
</gene>
<evidence type="ECO:0000313" key="9">
    <source>
        <dbReference type="Proteomes" id="UP000198520"/>
    </source>
</evidence>
<evidence type="ECO:0000256" key="3">
    <source>
        <dbReference type="ARBA" id="ARBA00022630"/>
    </source>
</evidence>
<keyword evidence="4" id="KW-0274">FAD</keyword>
<feature type="region of interest" description="Disordered" evidence="6">
    <location>
        <begin position="384"/>
        <end position="404"/>
    </location>
</feature>
<keyword evidence="3" id="KW-0285">Flavoprotein</keyword>
<dbReference type="PRINTS" id="PR00368">
    <property type="entry name" value="FADPNR"/>
</dbReference>
<evidence type="ECO:0000256" key="6">
    <source>
        <dbReference type="SAM" id="MobiDB-lite"/>
    </source>
</evidence>
<evidence type="ECO:0000256" key="5">
    <source>
        <dbReference type="ARBA" id="ARBA00023002"/>
    </source>
</evidence>
<accession>A0A1I2HDF0</accession>
<dbReference type="STRING" id="285351.SAMN04488035_2287"/>
<feature type="domain" description="FAD/NAD(P)-binding" evidence="7">
    <location>
        <begin position="17"/>
        <end position="288"/>
    </location>
</feature>
<reference evidence="9" key="1">
    <citation type="submission" date="2016-10" db="EMBL/GenBank/DDBJ databases">
        <authorList>
            <person name="Varghese N."/>
            <person name="Submissions S."/>
        </authorList>
    </citation>
    <scope>NUCLEOTIDE SEQUENCE [LARGE SCALE GENOMIC DNA]</scope>
    <source>
        <strain evidence="9">DSM 19083</strain>
    </source>
</reference>
<dbReference type="RefSeq" id="WP_093378812.1">
    <property type="nucleotide sequence ID" value="NZ_BNAN01000004.1"/>
</dbReference>
<keyword evidence="5" id="KW-0560">Oxidoreductase</keyword>
<organism evidence="8 9">
    <name type="scientific">Flavimobilis marinus</name>
    <dbReference type="NCBI Taxonomy" id="285351"/>
    <lineage>
        <taxon>Bacteria</taxon>
        <taxon>Bacillati</taxon>
        <taxon>Actinomycetota</taxon>
        <taxon>Actinomycetes</taxon>
        <taxon>Micrococcales</taxon>
        <taxon>Jonesiaceae</taxon>
        <taxon>Flavimobilis</taxon>
    </lineage>
</organism>
<dbReference type="EMBL" id="FONZ01000004">
    <property type="protein sequence ID" value="SFF28265.1"/>
    <property type="molecule type" value="Genomic_DNA"/>
</dbReference>
<evidence type="ECO:0000313" key="8">
    <source>
        <dbReference type="EMBL" id="SFF28265.1"/>
    </source>
</evidence>
<dbReference type="Pfam" id="PF07992">
    <property type="entry name" value="Pyr_redox_2"/>
    <property type="match status" value="1"/>
</dbReference>
<comment type="cofactor">
    <cofactor evidence="1">
        <name>FAD</name>
        <dbReference type="ChEBI" id="CHEBI:57692"/>
    </cofactor>
</comment>
<evidence type="ECO:0000256" key="1">
    <source>
        <dbReference type="ARBA" id="ARBA00001974"/>
    </source>
</evidence>
<comment type="similarity">
    <text evidence="2">Belongs to the NADH dehydrogenase family.</text>
</comment>
<dbReference type="GO" id="GO:0019646">
    <property type="term" value="P:aerobic electron transport chain"/>
    <property type="evidence" value="ECO:0007669"/>
    <property type="project" value="TreeGrafter"/>
</dbReference>
<dbReference type="GO" id="GO:0003955">
    <property type="term" value="F:NAD(P)H dehydrogenase (quinone) activity"/>
    <property type="evidence" value="ECO:0007669"/>
    <property type="project" value="TreeGrafter"/>
</dbReference>
<dbReference type="InterPro" id="IPR036188">
    <property type="entry name" value="FAD/NAD-bd_sf"/>
</dbReference>
<dbReference type="PANTHER" id="PTHR42913">
    <property type="entry name" value="APOPTOSIS-INDUCING FACTOR 1"/>
    <property type="match status" value="1"/>
</dbReference>
<evidence type="ECO:0000259" key="7">
    <source>
        <dbReference type="Pfam" id="PF07992"/>
    </source>
</evidence>
<dbReference type="Proteomes" id="UP000198520">
    <property type="component" value="Unassembled WGS sequence"/>
</dbReference>
<dbReference type="Gene3D" id="3.50.50.100">
    <property type="match status" value="1"/>
</dbReference>
<protein>
    <submittedName>
        <fullName evidence="8">Pyridine nucleotide-disulphide oxidoreductase</fullName>
    </submittedName>
</protein>